<dbReference type="Proteomes" id="UP000596004">
    <property type="component" value="Chromosome"/>
</dbReference>
<sequence>MRQYETYIDLQHVTQLSRALTNIEIGANYIKPEKIYPVKGKYAMQFERTKSIARGKDKRGVTGCPEALWQFHLYNGSTYLGRIGINFHNEGVERIVTIANIQGAEGRAEQLEAFKKATGKRFNDALVEKLKEILGPRFHYRGIVNPEKNPAMYQMTFRRAKMPTYSLKTGPASA</sequence>
<dbReference type="AlphaFoldDB" id="A0A7T9I1S4"/>
<reference evidence="1" key="1">
    <citation type="submission" date="2020-11" db="EMBL/GenBank/DDBJ databases">
        <title>Connecting structure to function with the recovery of over 1000 high-quality activated sludge metagenome-assembled genomes encoding full-length rRNA genes using long-read sequencing.</title>
        <authorList>
            <person name="Singleton C.M."/>
            <person name="Petriglieri F."/>
            <person name="Kristensen J.M."/>
            <person name="Kirkegaard R.H."/>
            <person name="Michaelsen T.Y."/>
            <person name="Andersen M.H."/>
            <person name="Karst S.M."/>
            <person name="Dueholm M.S."/>
            <person name="Nielsen P.H."/>
            <person name="Albertsen M."/>
        </authorList>
    </citation>
    <scope>NUCLEOTIDE SEQUENCE</scope>
    <source>
        <strain evidence="1">Fred_18-Q3-R57-64_BAT3C.431</strain>
    </source>
</reference>
<organism evidence="1">
    <name type="scientific">Candidatus Iainarchaeum sp</name>
    <dbReference type="NCBI Taxonomy" id="3101447"/>
    <lineage>
        <taxon>Archaea</taxon>
        <taxon>Candidatus Iainarchaeota</taxon>
        <taxon>Candidatus Iainarchaeia</taxon>
        <taxon>Candidatus Iainarchaeales</taxon>
        <taxon>Candidatus Iainarchaeaceae</taxon>
        <taxon>Candidatus Iainarchaeum</taxon>
    </lineage>
</organism>
<proteinExistence type="predicted"/>
<protein>
    <submittedName>
        <fullName evidence="1">Uncharacterized protein</fullName>
    </submittedName>
</protein>
<dbReference type="EMBL" id="CP064981">
    <property type="protein sequence ID" value="QQR92720.1"/>
    <property type="molecule type" value="Genomic_DNA"/>
</dbReference>
<accession>A0A7T9I1S4</accession>
<gene>
    <name evidence="1" type="ORF">IPJ89_00550</name>
</gene>
<evidence type="ECO:0000313" key="1">
    <source>
        <dbReference type="EMBL" id="QQR92720.1"/>
    </source>
</evidence>
<name>A0A7T9I1S4_9ARCH</name>